<dbReference type="AlphaFoldDB" id="A0A8B9AWE9"/>
<feature type="transmembrane region" description="Helical" evidence="6">
    <location>
        <begin position="97"/>
        <end position="117"/>
    </location>
</feature>
<feature type="transmembrane region" description="Helical" evidence="6">
    <location>
        <begin position="68"/>
        <end position="91"/>
    </location>
</feature>
<feature type="transmembrane region" description="Helical" evidence="6">
    <location>
        <begin position="181"/>
        <end position="201"/>
    </location>
</feature>
<feature type="transmembrane region" description="Helical" evidence="6">
    <location>
        <begin position="247"/>
        <end position="266"/>
    </location>
</feature>
<evidence type="ECO:0000256" key="2">
    <source>
        <dbReference type="ARBA" id="ARBA00007635"/>
    </source>
</evidence>
<dbReference type="OrthoDB" id="795754at2759"/>
<organism evidence="8 9">
    <name type="scientific">Phoenix dactylifera</name>
    <name type="common">Date palm</name>
    <dbReference type="NCBI Taxonomy" id="42345"/>
    <lineage>
        <taxon>Eukaryota</taxon>
        <taxon>Viridiplantae</taxon>
        <taxon>Streptophyta</taxon>
        <taxon>Embryophyta</taxon>
        <taxon>Tracheophyta</taxon>
        <taxon>Spermatophyta</taxon>
        <taxon>Magnoliopsida</taxon>
        <taxon>Liliopsida</taxon>
        <taxon>Arecaceae</taxon>
        <taxon>Coryphoideae</taxon>
        <taxon>Phoeniceae</taxon>
        <taxon>Phoenix</taxon>
    </lineage>
</organism>
<dbReference type="GO" id="GO:0016020">
    <property type="term" value="C:membrane"/>
    <property type="evidence" value="ECO:0007669"/>
    <property type="project" value="UniProtKB-SubCell"/>
</dbReference>
<dbReference type="GO" id="GO:0022857">
    <property type="term" value="F:transmembrane transporter activity"/>
    <property type="evidence" value="ECO:0007669"/>
    <property type="project" value="InterPro"/>
</dbReference>
<evidence type="ECO:0000313" key="8">
    <source>
        <dbReference type="Proteomes" id="UP000228380"/>
    </source>
</evidence>
<feature type="transmembrane region" description="Helical" evidence="6">
    <location>
        <begin position="304"/>
        <end position="323"/>
    </location>
</feature>
<comment type="subcellular location">
    <subcellularLocation>
        <location evidence="1 6">Membrane</location>
        <topology evidence="1 6">Multi-pass membrane protein</topology>
    </subcellularLocation>
</comment>
<comment type="similarity">
    <text evidence="2 6">Belongs to the drug/metabolite transporter (DMT) superfamily. Plant drug/metabolite exporter (P-DME) (TC 2.A.7.4) family.</text>
</comment>
<dbReference type="PANTHER" id="PTHR31218">
    <property type="entry name" value="WAT1-RELATED PROTEIN"/>
    <property type="match status" value="1"/>
</dbReference>
<evidence type="ECO:0000256" key="5">
    <source>
        <dbReference type="ARBA" id="ARBA00023136"/>
    </source>
</evidence>
<name>A0A8B9AWE9_PHODC</name>
<dbReference type="GeneID" id="120112414"/>
<feature type="domain" description="EamA" evidence="7">
    <location>
        <begin position="6"/>
        <end position="146"/>
    </location>
</feature>
<dbReference type="InterPro" id="IPR030184">
    <property type="entry name" value="WAT1-related"/>
</dbReference>
<feature type="transmembrane region" description="Helical" evidence="6">
    <location>
        <begin position="213"/>
        <end position="232"/>
    </location>
</feature>
<dbReference type="SUPFAM" id="SSF103481">
    <property type="entry name" value="Multidrug resistance efflux transporter EmrE"/>
    <property type="match status" value="2"/>
</dbReference>
<evidence type="ECO:0000256" key="4">
    <source>
        <dbReference type="ARBA" id="ARBA00022989"/>
    </source>
</evidence>
<gene>
    <name evidence="9" type="primary">LOC120112414</name>
</gene>
<dbReference type="KEGG" id="pda:103722449"/>
<dbReference type="RefSeq" id="XP_038987724.1">
    <property type="nucleotide sequence ID" value="XM_039131796.1"/>
</dbReference>
<accession>A0A8B9AWE9</accession>
<dbReference type="Proteomes" id="UP000228380">
    <property type="component" value="Chromosome 11"/>
</dbReference>
<sequence length="358" mass="39270">MNNAKVYLVAVLISLIRVGMQILTKAAFNTGMSTTVFVFYRQASAALFLTPIAFVLERKRAPPLPFMVCFKIFMLAFLGLAVYFNILSLALDYTSATLAAAMINFIPVLTFILAVLFGMEAIKLRSRKGIAKVSGVVLCLAGILTMAFYKGPHLKSFIHHSLLGQGHSHSDRSHSHSHNTWILGTFLMTIAASTLSLWMVLQGPVLQEYPSKLLFTTLQCHFGTAQSFFIALASERDFSRWKLGSDINLIAVGYGSIIGIGVSYYLQSWTIEKRGPVFLAMFMPLTLVITMILSSFLLAEQIGLGSVLGGSLMVGGLYSVLWGKSKEHADSNIQMREDGESCLEEKKIAPSVETTQAT</sequence>
<dbReference type="KEGG" id="pda:120112414"/>
<feature type="transmembrane region" description="Helical" evidence="6">
    <location>
        <begin position="37"/>
        <end position="56"/>
    </location>
</feature>
<evidence type="ECO:0000313" key="9">
    <source>
        <dbReference type="RefSeq" id="XP_038987724.1"/>
    </source>
</evidence>
<dbReference type="RefSeq" id="XP_008811231.2">
    <property type="nucleotide sequence ID" value="XM_008813009.4"/>
</dbReference>
<evidence type="ECO:0000259" key="7">
    <source>
        <dbReference type="Pfam" id="PF00892"/>
    </source>
</evidence>
<reference evidence="8" key="1">
    <citation type="journal article" date="2019" name="Nat. Commun.">
        <title>Genome-wide association mapping of date palm fruit traits.</title>
        <authorList>
            <person name="Hazzouri K.M."/>
            <person name="Gros-Balthazard M."/>
            <person name="Flowers J.M."/>
            <person name="Copetti D."/>
            <person name="Lemansour A."/>
            <person name="Lebrun M."/>
            <person name="Masmoudi K."/>
            <person name="Ferrand S."/>
            <person name="Dhar M.I."/>
            <person name="Fresquez Z.A."/>
            <person name="Rosas U."/>
            <person name="Zhang J."/>
            <person name="Talag J."/>
            <person name="Lee S."/>
            <person name="Kudrna D."/>
            <person name="Powell R.F."/>
            <person name="Leitch I.J."/>
            <person name="Krueger R.R."/>
            <person name="Wing R.A."/>
            <person name="Amiri K.M.A."/>
            <person name="Purugganan M.D."/>
        </authorList>
    </citation>
    <scope>NUCLEOTIDE SEQUENCE [LARGE SCALE GENOMIC DNA]</scope>
    <source>
        <strain evidence="8">cv. Khalas</strain>
    </source>
</reference>
<feature type="transmembrane region" description="Helical" evidence="6">
    <location>
        <begin position="129"/>
        <end position="149"/>
    </location>
</feature>
<keyword evidence="4 6" id="KW-1133">Transmembrane helix</keyword>
<proteinExistence type="inferred from homology"/>
<keyword evidence="3 6" id="KW-0812">Transmembrane</keyword>
<evidence type="ECO:0000256" key="3">
    <source>
        <dbReference type="ARBA" id="ARBA00022692"/>
    </source>
</evidence>
<feature type="transmembrane region" description="Helical" evidence="6">
    <location>
        <begin position="278"/>
        <end position="298"/>
    </location>
</feature>
<feature type="domain" description="EamA" evidence="7">
    <location>
        <begin position="183"/>
        <end position="321"/>
    </location>
</feature>
<reference evidence="9" key="2">
    <citation type="submission" date="2025-08" db="UniProtKB">
        <authorList>
            <consortium name="RefSeq"/>
        </authorList>
    </citation>
    <scope>IDENTIFICATION</scope>
    <source>
        <tissue evidence="9">Young leaves</tissue>
    </source>
</reference>
<evidence type="ECO:0000256" key="1">
    <source>
        <dbReference type="ARBA" id="ARBA00004141"/>
    </source>
</evidence>
<dbReference type="InterPro" id="IPR000620">
    <property type="entry name" value="EamA_dom"/>
</dbReference>
<evidence type="ECO:0000256" key="6">
    <source>
        <dbReference type="RuleBase" id="RU363077"/>
    </source>
</evidence>
<protein>
    <recommendedName>
        <fullName evidence="6">WAT1-related protein</fullName>
    </recommendedName>
</protein>
<keyword evidence="5 6" id="KW-0472">Membrane</keyword>
<dbReference type="InterPro" id="IPR037185">
    <property type="entry name" value="EmrE-like"/>
</dbReference>
<keyword evidence="8" id="KW-1185">Reference proteome</keyword>
<dbReference type="Pfam" id="PF00892">
    <property type="entry name" value="EamA"/>
    <property type="match status" value="2"/>
</dbReference>